<dbReference type="EMBL" id="JGZC01000006">
    <property type="protein sequence ID" value="KFI70234.1"/>
    <property type="molecule type" value="Genomic_DNA"/>
</dbReference>
<dbReference type="InterPro" id="IPR010985">
    <property type="entry name" value="Ribbon_hlx_hlx"/>
</dbReference>
<dbReference type="STRING" id="78345.BMERY_0713"/>
<protein>
    <recommendedName>
        <fullName evidence="3">Ribbon-helix-helix protein CopG domain-containing protein</fullName>
    </recommendedName>
</protein>
<dbReference type="AlphaFoldDB" id="A0A087BGT4"/>
<reference evidence="1 2" key="1">
    <citation type="submission" date="2014-03" db="EMBL/GenBank/DDBJ databases">
        <title>Genomics of Bifidobacteria.</title>
        <authorList>
            <person name="Ventura M."/>
            <person name="Milani C."/>
            <person name="Lugli G.A."/>
        </authorList>
    </citation>
    <scope>NUCLEOTIDE SEQUENCE [LARGE SCALE GENOMIC DNA]</scope>
    <source>
        <strain evidence="1 2">LMG 11341</strain>
    </source>
</reference>
<evidence type="ECO:0008006" key="3">
    <source>
        <dbReference type="Google" id="ProtNLM"/>
    </source>
</evidence>
<name>A0A087BGT4_9BIFI</name>
<evidence type="ECO:0000313" key="2">
    <source>
        <dbReference type="Proteomes" id="UP000029060"/>
    </source>
</evidence>
<dbReference type="Gene3D" id="1.10.1220.10">
    <property type="entry name" value="Met repressor-like"/>
    <property type="match status" value="1"/>
</dbReference>
<keyword evidence="2" id="KW-1185">Reference proteome</keyword>
<sequence length="55" mass="6286">MDKTDRARIQVTLSPALLERIDAYCSRIGVTRSAWIQIVLAETLDRRERELGDAL</sequence>
<dbReference type="InterPro" id="IPR013321">
    <property type="entry name" value="Arc_rbn_hlx_hlx"/>
</dbReference>
<dbReference type="Proteomes" id="UP000029060">
    <property type="component" value="Unassembled WGS sequence"/>
</dbReference>
<proteinExistence type="predicted"/>
<dbReference type="RefSeq" id="WP_156098204.1">
    <property type="nucleotide sequence ID" value="NZ_JGZC01000006.1"/>
</dbReference>
<accession>A0A087BGT4</accession>
<evidence type="ECO:0000313" key="1">
    <source>
        <dbReference type="EMBL" id="KFI70234.1"/>
    </source>
</evidence>
<comment type="caution">
    <text evidence="1">The sequence shown here is derived from an EMBL/GenBank/DDBJ whole genome shotgun (WGS) entry which is preliminary data.</text>
</comment>
<dbReference type="SUPFAM" id="SSF47598">
    <property type="entry name" value="Ribbon-helix-helix"/>
    <property type="match status" value="1"/>
</dbReference>
<organism evidence="1 2">
    <name type="scientific">Bifidobacterium merycicum</name>
    <dbReference type="NCBI Taxonomy" id="78345"/>
    <lineage>
        <taxon>Bacteria</taxon>
        <taxon>Bacillati</taxon>
        <taxon>Actinomycetota</taxon>
        <taxon>Actinomycetes</taxon>
        <taxon>Bifidobacteriales</taxon>
        <taxon>Bifidobacteriaceae</taxon>
        <taxon>Bifidobacterium</taxon>
    </lineage>
</organism>
<gene>
    <name evidence="1" type="ORF">BMERY_0713</name>
</gene>
<dbReference type="GO" id="GO:0006355">
    <property type="term" value="P:regulation of DNA-templated transcription"/>
    <property type="evidence" value="ECO:0007669"/>
    <property type="project" value="InterPro"/>
</dbReference>
<dbReference type="OrthoDB" id="9798485at2"/>